<dbReference type="PRINTS" id="PR00727">
    <property type="entry name" value="LEADERPTASE"/>
</dbReference>
<comment type="similarity">
    <text evidence="2 7">Belongs to the peptidase S26 family.</text>
</comment>
<feature type="active site" evidence="6">
    <location>
        <position position="50"/>
    </location>
</feature>
<dbReference type="CDD" id="cd06530">
    <property type="entry name" value="S26_SPase_I"/>
    <property type="match status" value="1"/>
</dbReference>
<dbReference type="InterPro" id="IPR019533">
    <property type="entry name" value="Peptidase_S26"/>
</dbReference>
<evidence type="ECO:0000256" key="1">
    <source>
        <dbReference type="ARBA" id="ARBA00000677"/>
    </source>
</evidence>
<accession>A0A9X2J3D7</accession>
<feature type="transmembrane region" description="Helical" evidence="7">
    <location>
        <begin position="21"/>
        <end position="40"/>
    </location>
</feature>
<dbReference type="Pfam" id="PF10502">
    <property type="entry name" value="Peptidase_S26"/>
    <property type="match status" value="1"/>
</dbReference>
<gene>
    <name evidence="9" type="primary">lepB</name>
    <name evidence="9" type="ORF">NDO55_05130</name>
</gene>
<keyword evidence="7" id="KW-0645">Protease</keyword>
<evidence type="ECO:0000256" key="3">
    <source>
        <dbReference type="ARBA" id="ARBA00013208"/>
    </source>
</evidence>
<dbReference type="PROSITE" id="PS00761">
    <property type="entry name" value="SPASE_I_3"/>
    <property type="match status" value="1"/>
</dbReference>
<dbReference type="GO" id="GO:0016020">
    <property type="term" value="C:membrane"/>
    <property type="evidence" value="ECO:0007669"/>
    <property type="project" value="UniProtKB-SubCell"/>
</dbReference>
<keyword evidence="7" id="KW-0812">Transmembrane</keyword>
<dbReference type="InterPro" id="IPR000223">
    <property type="entry name" value="Pept_S26A_signal_pept_1"/>
</dbReference>
<dbReference type="GO" id="GO:0004252">
    <property type="term" value="F:serine-type endopeptidase activity"/>
    <property type="evidence" value="ECO:0007669"/>
    <property type="project" value="InterPro"/>
</dbReference>
<evidence type="ECO:0000256" key="5">
    <source>
        <dbReference type="ARBA" id="ARBA00022801"/>
    </source>
</evidence>
<sequence>MIKPFTKSKEKKDKADEGKGGFFRFLIFLVIFAWGMRSFVAAPFSIPSGSMLPTMWVGDYLVVSKWPYGYSRYSFPFGIPSFDGRIFEGDPEPGDIIVFRPPGQEDVDYVKRVIGVPGDRIEVRGGQLVINGEMVERVRLDRDFALPISANSRCKVVPGATKFVQPDESGQEYCLYPQFRETLPNGISYRVLDQTPTGELDEFRPVTVPEDHFFVMGDNRDDSYDSRAQPFRGGVGMLPRENIVGRAEFTYWSSDGSATWYLPWTWFSALRGSRVGLDYGDE</sequence>
<feature type="domain" description="Peptidase S26" evidence="8">
    <location>
        <begin position="23"/>
        <end position="252"/>
    </location>
</feature>
<organism evidence="9 10">
    <name type="scientific">Sphingomicrobium sediminis</name>
    <dbReference type="NCBI Taxonomy" id="2950949"/>
    <lineage>
        <taxon>Bacteria</taxon>
        <taxon>Pseudomonadati</taxon>
        <taxon>Pseudomonadota</taxon>
        <taxon>Alphaproteobacteria</taxon>
        <taxon>Sphingomonadales</taxon>
        <taxon>Sphingomonadaceae</taxon>
        <taxon>Sphingomicrobium</taxon>
    </lineage>
</organism>
<keyword evidence="10" id="KW-1185">Reference proteome</keyword>
<reference evidence="9" key="1">
    <citation type="submission" date="2022-06" db="EMBL/GenBank/DDBJ databases">
        <title>Sphingomicrobium sedimins sp. nov., a marine bacterium isolated from tidal flat.</title>
        <authorList>
            <person name="Kim C.-H."/>
            <person name="Yoo Y."/>
            <person name="Kim J.-J."/>
        </authorList>
    </citation>
    <scope>NUCLEOTIDE SEQUENCE</scope>
    <source>
        <strain evidence="9">GRR-S6-50</strain>
    </source>
</reference>
<dbReference type="EC" id="3.4.21.89" evidence="3 7"/>
<dbReference type="PROSITE" id="PS00760">
    <property type="entry name" value="SPASE_I_2"/>
    <property type="match status" value="1"/>
</dbReference>
<dbReference type="SUPFAM" id="SSF51306">
    <property type="entry name" value="LexA/Signal peptidase"/>
    <property type="match status" value="1"/>
</dbReference>
<dbReference type="Proteomes" id="UP001155128">
    <property type="component" value="Unassembled WGS sequence"/>
</dbReference>
<evidence type="ECO:0000256" key="2">
    <source>
        <dbReference type="ARBA" id="ARBA00009370"/>
    </source>
</evidence>
<dbReference type="AlphaFoldDB" id="A0A9X2J3D7"/>
<dbReference type="PANTHER" id="PTHR43390:SF1">
    <property type="entry name" value="CHLOROPLAST PROCESSING PEPTIDASE"/>
    <property type="match status" value="1"/>
</dbReference>
<dbReference type="Gene3D" id="2.10.109.10">
    <property type="entry name" value="Umud Fragment, subunit A"/>
    <property type="match status" value="1"/>
</dbReference>
<protein>
    <recommendedName>
        <fullName evidence="4 7">Signal peptidase I</fullName>
        <ecNumber evidence="3 7">3.4.21.89</ecNumber>
    </recommendedName>
</protein>
<dbReference type="InterPro" id="IPR019757">
    <property type="entry name" value="Pept_S26A_signal_pept_1_Lys-AS"/>
</dbReference>
<keyword evidence="7" id="KW-1133">Transmembrane helix</keyword>
<proteinExistence type="inferred from homology"/>
<evidence type="ECO:0000313" key="9">
    <source>
        <dbReference type="EMBL" id="MCM8557201.1"/>
    </source>
</evidence>
<dbReference type="PANTHER" id="PTHR43390">
    <property type="entry name" value="SIGNAL PEPTIDASE I"/>
    <property type="match status" value="1"/>
</dbReference>
<dbReference type="InterPro" id="IPR036286">
    <property type="entry name" value="LexA/Signal_pep-like_sf"/>
</dbReference>
<evidence type="ECO:0000256" key="6">
    <source>
        <dbReference type="PIRSR" id="PIRSR600223-1"/>
    </source>
</evidence>
<evidence type="ECO:0000313" key="10">
    <source>
        <dbReference type="Proteomes" id="UP001155128"/>
    </source>
</evidence>
<evidence type="ECO:0000256" key="4">
    <source>
        <dbReference type="ARBA" id="ARBA00019232"/>
    </source>
</evidence>
<dbReference type="GO" id="GO:0006465">
    <property type="term" value="P:signal peptide processing"/>
    <property type="evidence" value="ECO:0007669"/>
    <property type="project" value="InterPro"/>
</dbReference>
<name>A0A9X2J3D7_9SPHN</name>
<dbReference type="InterPro" id="IPR019758">
    <property type="entry name" value="Pept_S26A_signal_pept_1_CS"/>
</dbReference>
<dbReference type="GO" id="GO:0009003">
    <property type="term" value="F:signal peptidase activity"/>
    <property type="evidence" value="ECO:0007669"/>
    <property type="project" value="UniProtKB-EC"/>
</dbReference>
<comment type="subcellular location">
    <subcellularLocation>
        <location evidence="7">Membrane</location>
        <topology evidence="7">Single-pass type II membrane protein</topology>
    </subcellularLocation>
</comment>
<keyword evidence="5 7" id="KW-0378">Hydrolase</keyword>
<dbReference type="RefSeq" id="WP_252113063.1">
    <property type="nucleotide sequence ID" value="NZ_JAMSHT010000001.1"/>
</dbReference>
<dbReference type="EMBL" id="JAMSHT010000001">
    <property type="protein sequence ID" value="MCM8557201.1"/>
    <property type="molecule type" value="Genomic_DNA"/>
</dbReference>
<keyword evidence="7" id="KW-0472">Membrane</keyword>
<dbReference type="NCBIfam" id="TIGR02227">
    <property type="entry name" value="sigpep_I_bact"/>
    <property type="match status" value="1"/>
</dbReference>
<comment type="catalytic activity">
    <reaction evidence="1 7">
        <text>Cleavage of hydrophobic, N-terminal signal or leader sequences from secreted and periplasmic proteins.</text>
        <dbReference type="EC" id="3.4.21.89"/>
    </reaction>
</comment>
<evidence type="ECO:0000259" key="8">
    <source>
        <dbReference type="Pfam" id="PF10502"/>
    </source>
</evidence>
<evidence type="ECO:0000256" key="7">
    <source>
        <dbReference type="RuleBase" id="RU362042"/>
    </source>
</evidence>
<feature type="active site" evidence="6">
    <location>
        <position position="111"/>
    </location>
</feature>
<comment type="caution">
    <text evidence="9">The sequence shown here is derived from an EMBL/GenBank/DDBJ whole genome shotgun (WGS) entry which is preliminary data.</text>
</comment>